<dbReference type="OrthoDB" id="8576080at2"/>
<reference evidence="1 2" key="1">
    <citation type="submission" date="2016-10" db="EMBL/GenBank/DDBJ databases">
        <authorList>
            <person name="de Groot N.N."/>
        </authorList>
    </citation>
    <scope>NUCLEOTIDE SEQUENCE [LARGE SCALE GENOMIC DNA]</scope>
    <source>
        <strain evidence="1 2">MON 2.2</strain>
    </source>
</reference>
<dbReference type="EMBL" id="LT629688">
    <property type="protein sequence ID" value="SDE45047.1"/>
    <property type="molecule type" value="Genomic_DNA"/>
</dbReference>
<evidence type="ECO:0000313" key="1">
    <source>
        <dbReference type="EMBL" id="SDE45047.1"/>
    </source>
</evidence>
<name>A0A1G7D0J9_9ACTN</name>
<dbReference type="Proteomes" id="UP000198546">
    <property type="component" value="Chromosome i"/>
</dbReference>
<evidence type="ECO:0000313" key="2">
    <source>
        <dbReference type="Proteomes" id="UP000198546"/>
    </source>
</evidence>
<dbReference type="AlphaFoldDB" id="A0A1G7D0J9"/>
<organism evidence="1 2">
    <name type="scientific">Auraticoccus monumenti</name>
    <dbReference type="NCBI Taxonomy" id="675864"/>
    <lineage>
        <taxon>Bacteria</taxon>
        <taxon>Bacillati</taxon>
        <taxon>Actinomycetota</taxon>
        <taxon>Actinomycetes</taxon>
        <taxon>Propionibacteriales</taxon>
        <taxon>Propionibacteriaceae</taxon>
        <taxon>Auraticoccus</taxon>
    </lineage>
</organism>
<protein>
    <submittedName>
        <fullName evidence="1">Uncharacterized protein</fullName>
    </submittedName>
</protein>
<keyword evidence="2" id="KW-1185">Reference proteome</keyword>
<accession>A0A1G7D0J9</accession>
<dbReference type="RefSeq" id="WP_090595213.1">
    <property type="nucleotide sequence ID" value="NZ_LT629688.1"/>
</dbReference>
<gene>
    <name evidence="1" type="ORF">SAMN04489747_3442</name>
</gene>
<dbReference type="STRING" id="675864.SAMN04489747_3442"/>
<proteinExistence type="predicted"/>
<sequence length="377" mass="39083">MRVIGYTYPWDLTEDPWRRDRVLGLGLDAVAVAGAYHAVRAATSTHPRQRTKVASHAAFYRPVDPSRFGTLVPRPAGWTESADAFGETVALLQGAGVPALAWTVLSHSSELGGRHPDHTVVNAFGETYPWALCTSHPDTLALAAALVSELSAGHQLDGYVLEAVGHLGFEHGGLHDKTMSYSALERSLLSTCFAPCCREARGTDADDDLAAAVREAMQPGGAAGHPDADLAGVLGAERTDLLAAGQERAVGGMAAAVAEVLPPSVEVHLPASPDVHASGPFAPVGPALRGLPAGTAPFAAAWGSLDKIETQVRTLVEASDGAPVGAYLTYIEPGAPPLAEQVARAAEAGASSVHLYHLGLCSAAQLDEVAALVQSLR</sequence>